<keyword evidence="4" id="KW-0067">ATP-binding</keyword>
<feature type="non-terminal residue" evidence="6">
    <location>
        <position position="1"/>
    </location>
</feature>
<gene>
    <name evidence="6" type="ORF">QWJ41_21815</name>
</gene>
<dbReference type="EMBL" id="JAULSC010000483">
    <property type="protein sequence ID" value="MDO3398363.1"/>
    <property type="molecule type" value="Genomic_DNA"/>
</dbReference>
<keyword evidence="6" id="KW-0269">Exonuclease</keyword>
<dbReference type="InterPro" id="IPR027417">
    <property type="entry name" value="P-loop_NTPase"/>
</dbReference>
<dbReference type="Gene3D" id="3.40.50.300">
    <property type="entry name" value="P-loop containing nucleotide triphosphate hydrolases"/>
    <property type="match status" value="1"/>
</dbReference>
<evidence type="ECO:0000259" key="5">
    <source>
        <dbReference type="Pfam" id="PF13361"/>
    </source>
</evidence>
<evidence type="ECO:0000256" key="2">
    <source>
        <dbReference type="ARBA" id="ARBA00022801"/>
    </source>
</evidence>
<reference evidence="6" key="1">
    <citation type="submission" date="2023-06" db="EMBL/GenBank/DDBJ databases">
        <title>Genome sequence of Nocardioides sp. SOB44.</title>
        <authorList>
            <person name="Zhang G."/>
        </authorList>
    </citation>
    <scope>NUCLEOTIDE SEQUENCE</scope>
    <source>
        <strain evidence="6">SOB44</strain>
    </source>
</reference>
<keyword evidence="1" id="KW-0547">Nucleotide-binding</keyword>
<dbReference type="InterPro" id="IPR014017">
    <property type="entry name" value="DNA_helicase_UvrD-like_C"/>
</dbReference>
<dbReference type="InterPro" id="IPR000212">
    <property type="entry name" value="DNA_helicase_UvrD/REP"/>
</dbReference>
<evidence type="ECO:0000256" key="4">
    <source>
        <dbReference type="ARBA" id="ARBA00022840"/>
    </source>
</evidence>
<keyword evidence="2" id="KW-0378">Hydrolase</keyword>
<dbReference type="SUPFAM" id="SSF52540">
    <property type="entry name" value="P-loop containing nucleoside triphosphate hydrolases"/>
    <property type="match status" value="1"/>
</dbReference>
<protein>
    <submittedName>
        <fullName evidence="6">3'-5' exonuclease</fullName>
    </submittedName>
</protein>
<sequence>SSVLLEQNYRSTQTILTAANAVIGNTRGRKPTRLWSDAGEGERIVGYVADDEHDEARFISERIDKLTDAG</sequence>
<feature type="domain" description="UvrD-like helicase C-terminal" evidence="5">
    <location>
        <begin position="4"/>
        <end position="67"/>
    </location>
</feature>
<name>A0ABT8TWM6_9ACTN</name>
<dbReference type="PANTHER" id="PTHR11070:SF2">
    <property type="entry name" value="ATP-DEPENDENT DNA HELICASE SRS2"/>
    <property type="match status" value="1"/>
</dbReference>
<dbReference type="GO" id="GO:0004527">
    <property type="term" value="F:exonuclease activity"/>
    <property type="evidence" value="ECO:0007669"/>
    <property type="project" value="UniProtKB-KW"/>
</dbReference>
<feature type="non-terminal residue" evidence="6">
    <location>
        <position position="70"/>
    </location>
</feature>
<organism evidence="6 7">
    <name type="scientific">Nocardioides cremeus</name>
    <dbReference type="NCBI Taxonomy" id="3058044"/>
    <lineage>
        <taxon>Bacteria</taxon>
        <taxon>Bacillati</taxon>
        <taxon>Actinomycetota</taxon>
        <taxon>Actinomycetes</taxon>
        <taxon>Propionibacteriales</taxon>
        <taxon>Nocardioidaceae</taxon>
        <taxon>Nocardioides</taxon>
    </lineage>
</organism>
<proteinExistence type="predicted"/>
<dbReference type="RefSeq" id="WP_302710591.1">
    <property type="nucleotide sequence ID" value="NZ_JAULSC010000483.1"/>
</dbReference>
<evidence type="ECO:0000313" key="6">
    <source>
        <dbReference type="EMBL" id="MDO3398363.1"/>
    </source>
</evidence>
<keyword evidence="6" id="KW-0540">Nuclease</keyword>
<comment type="caution">
    <text evidence="6">The sequence shown here is derived from an EMBL/GenBank/DDBJ whole genome shotgun (WGS) entry which is preliminary data.</text>
</comment>
<dbReference type="PANTHER" id="PTHR11070">
    <property type="entry name" value="UVRD / RECB / PCRA DNA HELICASE FAMILY MEMBER"/>
    <property type="match status" value="1"/>
</dbReference>
<evidence type="ECO:0000256" key="3">
    <source>
        <dbReference type="ARBA" id="ARBA00022806"/>
    </source>
</evidence>
<accession>A0ABT8TWM6</accession>
<evidence type="ECO:0000313" key="7">
    <source>
        <dbReference type="Proteomes" id="UP001168363"/>
    </source>
</evidence>
<keyword evidence="7" id="KW-1185">Reference proteome</keyword>
<evidence type="ECO:0000256" key="1">
    <source>
        <dbReference type="ARBA" id="ARBA00022741"/>
    </source>
</evidence>
<keyword evidence="3" id="KW-0347">Helicase</keyword>
<dbReference type="Pfam" id="PF13361">
    <property type="entry name" value="UvrD_C"/>
    <property type="match status" value="1"/>
</dbReference>
<dbReference type="Proteomes" id="UP001168363">
    <property type="component" value="Unassembled WGS sequence"/>
</dbReference>